<dbReference type="Gene3D" id="3.40.1190.20">
    <property type="match status" value="1"/>
</dbReference>
<evidence type="ECO:0000313" key="5">
    <source>
        <dbReference type="Proteomes" id="UP000295620"/>
    </source>
</evidence>
<dbReference type="InterPro" id="IPR004399">
    <property type="entry name" value="HMP/HMP-P_kinase_dom"/>
</dbReference>
<organism evidence="4 5">
    <name type="scientific">Pedobacter metabolipauper</name>
    <dbReference type="NCBI Taxonomy" id="425513"/>
    <lineage>
        <taxon>Bacteria</taxon>
        <taxon>Pseudomonadati</taxon>
        <taxon>Bacteroidota</taxon>
        <taxon>Sphingobacteriia</taxon>
        <taxon>Sphingobacteriales</taxon>
        <taxon>Sphingobacteriaceae</taxon>
        <taxon>Pedobacter</taxon>
    </lineage>
</organism>
<keyword evidence="5" id="KW-1185">Reference proteome</keyword>
<evidence type="ECO:0000256" key="1">
    <source>
        <dbReference type="ARBA" id="ARBA00004948"/>
    </source>
</evidence>
<dbReference type="PANTHER" id="PTHR20858:SF17">
    <property type="entry name" value="HYDROXYMETHYLPYRIMIDINE_PHOSPHOMETHYLPYRIMIDINE KINASE THI20-RELATED"/>
    <property type="match status" value="1"/>
</dbReference>
<dbReference type="EMBL" id="SNYC01000003">
    <property type="protein sequence ID" value="TDQ11336.1"/>
    <property type="molecule type" value="Genomic_DNA"/>
</dbReference>
<dbReference type="PANTHER" id="PTHR20858">
    <property type="entry name" value="PHOSPHOMETHYLPYRIMIDINE KINASE"/>
    <property type="match status" value="1"/>
</dbReference>
<dbReference type="OrthoDB" id="9810880at2"/>
<dbReference type="GO" id="GO:0005829">
    <property type="term" value="C:cytosol"/>
    <property type="evidence" value="ECO:0007669"/>
    <property type="project" value="TreeGrafter"/>
</dbReference>
<dbReference type="InterPro" id="IPR029056">
    <property type="entry name" value="Ribokinase-like"/>
</dbReference>
<protein>
    <recommendedName>
        <fullName evidence="2">hydroxymethylpyrimidine kinase</fullName>
        <ecNumber evidence="2">2.7.1.49</ecNumber>
    </recommendedName>
</protein>
<reference evidence="4 5" key="1">
    <citation type="submission" date="2019-03" db="EMBL/GenBank/DDBJ databases">
        <title>Genomic Encyclopedia of Archaeal and Bacterial Type Strains, Phase II (KMG-II): from individual species to whole genera.</title>
        <authorList>
            <person name="Goeker M."/>
        </authorList>
    </citation>
    <scope>NUCLEOTIDE SEQUENCE [LARGE SCALE GENOMIC DNA]</scope>
    <source>
        <strain evidence="4 5">DSM 19035</strain>
    </source>
</reference>
<dbReference type="GO" id="GO:0009228">
    <property type="term" value="P:thiamine biosynthetic process"/>
    <property type="evidence" value="ECO:0007669"/>
    <property type="project" value="InterPro"/>
</dbReference>
<evidence type="ECO:0000313" key="4">
    <source>
        <dbReference type="EMBL" id="TDQ11336.1"/>
    </source>
</evidence>
<name>A0A4R6SY55_9SPHI</name>
<evidence type="ECO:0000256" key="2">
    <source>
        <dbReference type="ARBA" id="ARBA00012135"/>
    </source>
</evidence>
<sequence>MLERPYTLSIAGFDPSAGAGILADIKCFEQHQVYGFGICSALTVQNDVDFIANDWLDAHAIINQITPLLTRFTIRSCKIGLIKDQNVLLEVITYLRSKLPLLKIIVDPILKASAGYNFYNLQRGLSQFIPVLDQIDLITPNYDELLVLSGSGDAEVAAITWAQYCPVLLKGGHNPDAPGTDLLFDQQIKTVFKPGVRKVYQKHGSGCVLSASITANIALGYSLPESCERAKKYMEHFLNSNNTLLGYHSYD</sequence>
<keyword evidence="4" id="KW-0808">Transferase</keyword>
<comment type="caution">
    <text evidence="4">The sequence shown here is derived from an EMBL/GenBank/DDBJ whole genome shotgun (WGS) entry which is preliminary data.</text>
</comment>
<proteinExistence type="predicted"/>
<dbReference type="SUPFAM" id="SSF53613">
    <property type="entry name" value="Ribokinase-like"/>
    <property type="match status" value="1"/>
</dbReference>
<dbReference type="EC" id="2.7.1.49" evidence="2"/>
<dbReference type="GO" id="GO:0008972">
    <property type="term" value="F:phosphomethylpyrimidine kinase activity"/>
    <property type="evidence" value="ECO:0007669"/>
    <property type="project" value="InterPro"/>
</dbReference>
<keyword evidence="4" id="KW-0418">Kinase</keyword>
<gene>
    <name evidence="4" type="ORF">ATK78_0454</name>
</gene>
<dbReference type="InterPro" id="IPR013749">
    <property type="entry name" value="PM/HMP-P_kinase-1"/>
</dbReference>
<dbReference type="RefSeq" id="WP_133574416.1">
    <property type="nucleotide sequence ID" value="NZ_SNYC01000003.1"/>
</dbReference>
<dbReference type="Pfam" id="PF08543">
    <property type="entry name" value="Phos_pyr_kin"/>
    <property type="match status" value="1"/>
</dbReference>
<comment type="pathway">
    <text evidence="1">Cofactor biosynthesis; thiamine diphosphate biosynthesis.</text>
</comment>
<dbReference type="AlphaFoldDB" id="A0A4R6SY55"/>
<dbReference type="GO" id="GO:0008902">
    <property type="term" value="F:hydroxymethylpyrimidine kinase activity"/>
    <property type="evidence" value="ECO:0007669"/>
    <property type="project" value="UniProtKB-EC"/>
</dbReference>
<accession>A0A4R6SY55</accession>
<dbReference type="CDD" id="cd01169">
    <property type="entry name" value="HMPP_kinase"/>
    <property type="match status" value="1"/>
</dbReference>
<feature type="domain" description="Pyridoxamine kinase/Phosphomethylpyrimidine kinase" evidence="3">
    <location>
        <begin position="14"/>
        <end position="241"/>
    </location>
</feature>
<dbReference type="Proteomes" id="UP000295620">
    <property type="component" value="Unassembled WGS sequence"/>
</dbReference>
<evidence type="ECO:0000259" key="3">
    <source>
        <dbReference type="Pfam" id="PF08543"/>
    </source>
</evidence>